<reference evidence="2 3" key="1">
    <citation type="journal article" date="2015" name="Fungal Genet. Biol.">
        <title>Evolution of novel wood decay mechanisms in Agaricales revealed by the genome sequences of Fistulina hepatica and Cylindrobasidium torrendii.</title>
        <authorList>
            <person name="Floudas D."/>
            <person name="Held B.W."/>
            <person name="Riley R."/>
            <person name="Nagy L.G."/>
            <person name="Koehler G."/>
            <person name="Ransdell A.S."/>
            <person name="Younus H."/>
            <person name="Chow J."/>
            <person name="Chiniquy J."/>
            <person name="Lipzen A."/>
            <person name="Tritt A."/>
            <person name="Sun H."/>
            <person name="Haridas S."/>
            <person name="LaButti K."/>
            <person name="Ohm R.A."/>
            <person name="Kues U."/>
            <person name="Blanchette R.A."/>
            <person name="Grigoriev I.V."/>
            <person name="Minto R.E."/>
            <person name="Hibbett D.S."/>
        </authorList>
    </citation>
    <scope>NUCLEOTIDE SEQUENCE [LARGE SCALE GENOMIC DNA]</scope>
    <source>
        <strain evidence="2 3">FP15055 ss-10</strain>
    </source>
</reference>
<dbReference type="EMBL" id="KN880431">
    <property type="protein sequence ID" value="KIY74382.1"/>
    <property type="molecule type" value="Genomic_DNA"/>
</dbReference>
<dbReference type="STRING" id="1314674.A0A0D7BVD5"/>
<dbReference type="OrthoDB" id="411584at2759"/>
<gene>
    <name evidence="2" type="ORF">CYLTODRAFT_416218</name>
</gene>
<proteinExistence type="inferred from homology"/>
<keyword evidence="3" id="KW-1185">Reference proteome</keyword>
<protein>
    <submittedName>
        <fullName evidence="2">Bola-like protein</fullName>
    </submittedName>
</protein>
<sequence length="108" mass="11795">MAAQTNGPIELAIREKLTSLLHPSSLVIRNDSWQHRHHTAMRDNPISSDAPLETHFAIEVVSDAFAGKMTMQRHRIIYAALKAELDAGLHSLSLKTKTEAEAGGDPSA</sequence>
<dbReference type="Gene3D" id="3.30.300.90">
    <property type="entry name" value="BolA-like"/>
    <property type="match status" value="1"/>
</dbReference>
<dbReference type="AlphaFoldDB" id="A0A0D7BVD5"/>
<dbReference type="Proteomes" id="UP000054007">
    <property type="component" value="Unassembled WGS sequence"/>
</dbReference>
<name>A0A0D7BVD5_9AGAR</name>
<dbReference type="GO" id="GO:0044572">
    <property type="term" value="P:[4Fe-4S] cluster assembly"/>
    <property type="evidence" value="ECO:0007669"/>
    <property type="project" value="TreeGrafter"/>
</dbReference>
<dbReference type="InterPro" id="IPR002634">
    <property type="entry name" value="BolA"/>
</dbReference>
<organism evidence="2 3">
    <name type="scientific">Cylindrobasidium torrendii FP15055 ss-10</name>
    <dbReference type="NCBI Taxonomy" id="1314674"/>
    <lineage>
        <taxon>Eukaryota</taxon>
        <taxon>Fungi</taxon>
        <taxon>Dikarya</taxon>
        <taxon>Basidiomycota</taxon>
        <taxon>Agaricomycotina</taxon>
        <taxon>Agaricomycetes</taxon>
        <taxon>Agaricomycetidae</taxon>
        <taxon>Agaricales</taxon>
        <taxon>Marasmiineae</taxon>
        <taxon>Physalacriaceae</taxon>
        <taxon>Cylindrobasidium</taxon>
    </lineage>
</organism>
<dbReference type="InterPro" id="IPR036065">
    <property type="entry name" value="BolA-like_sf"/>
</dbReference>
<evidence type="ECO:0000313" key="3">
    <source>
        <dbReference type="Proteomes" id="UP000054007"/>
    </source>
</evidence>
<comment type="similarity">
    <text evidence="1">Belongs to the BolA/IbaG family.</text>
</comment>
<dbReference type="Pfam" id="PF01722">
    <property type="entry name" value="BolA"/>
    <property type="match status" value="1"/>
</dbReference>
<evidence type="ECO:0000256" key="1">
    <source>
        <dbReference type="RuleBase" id="RU003860"/>
    </source>
</evidence>
<dbReference type="GO" id="GO:0005759">
    <property type="term" value="C:mitochondrial matrix"/>
    <property type="evidence" value="ECO:0007669"/>
    <property type="project" value="TreeGrafter"/>
</dbReference>
<accession>A0A0D7BVD5</accession>
<dbReference type="SUPFAM" id="SSF82657">
    <property type="entry name" value="BolA-like"/>
    <property type="match status" value="1"/>
</dbReference>
<dbReference type="PANTHER" id="PTHR46230">
    <property type="match status" value="1"/>
</dbReference>
<evidence type="ECO:0000313" key="2">
    <source>
        <dbReference type="EMBL" id="KIY74382.1"/>
    </source>
</evidence>
<dbReference type="PANTHER" id="PTHR46230:SF7">
    <property type="entry name" value="BOLA-LIKE PROTEIN 1"/>
    <property type="match status" value="1"/>
</dbReference>
<dbReference type="PIRSF" id="PIRSF003113">
    <property type="entry name" value="BolA"/>
    <property type="match status" value="1"/>
</dbReference>